<evidence type="ECO:0000256" key="1">
    <source>
        <dbReference type="SAM" id="MobiDB-lite"/>
    </source>
</evidence>
<gene>
    <name evidence="2" type="ORF">TOPH_07348</name>
</gene>
<dbReference type="OrthoDB" id="4589291at2759"/>
<dbReference type="Proteomes" id="UP000036947">
    <property type="component" value="Unassembled WGS sequence"/>
</dbReference>
<evidence type="ECO:0000313" key="2">
    <source>
        <dbReference type="EMBL" id="KND87981.1"/>
    </source>
</evidence>
<accession>A0A0L0N1R6</accession>
<keyword evidence="3" id="KW-1185">Reference proteome</keyword>
<organism evidence="2 3">
    <name type="scientific">Tolypocladium ophioglossoides (strain CBS 100239)</name>
    <name type="common">Snaketongue truffleclub</name>
    <name type="synonym">Elaphocordyceps ophioglossoides</name>
    <dbReference type="NCBI Taxonomy" id="1163406"/>
    <lineage>
        <taxon>Eukaryota</taxon>
        <taxon>Fungi</taxon>
        <taxon>Dikarya</taxon>
        <taxon>Ascomycota</taxon>
        <taxon>Pezizomycotina</taxon>
        <taxon>Sordariomycetes</taxon>
        <taxon>Hypocreomycetidae</taxon>
        <taxon>Hypocreales</taxon>
        <taxon>Ophiocordycipitaceae</taxon>
        <taxon>Tolypocladium</taxon>
    </lineage>
</organism>
<protein>
    <submittedName>
        <fullName evidence="2">Uncharacterized protein</fullName>
    </submittedName>
</protein>
<feature type="region of interest" description="Disordered" evidence="1">
    <location>
        <begin position="1"/>
        <end position="50"/>
    </location>
</feature>
<feature type="compositionally biased region" description="Basic and acidic residues" evidence="1">
    <location>
        <begin position="1"/>
        <end position="22"/>
    </location>
</feature>
<evidence type="ECO:0000313" key="3">
    <source>
        <dbReference type="Proteomes" id="UP000036947"/>
    </source>
</evidence>
<sequence>MKRNDVERQEEAPPPYEVDKDASLIQDADSDAESDSDLDSNAKLDQCPPDWQTGPFNLDIICRPNNTTDWVARLQVYAKDVLHNFNAVYDDMPLGGWWPWPKKSQ</sequence>
<proteinExistence type="predicted"/>
<dbReference type="AlphaFoldDB" id="A0A0L0N1R6"/>
<reference evidence="2 3" key="1">
    <citation type="journal article" date="2015" name="BMC Genomics">
        <title>The genome of the truffle-parasite Tolypocladium ophioglossoides and the evolution of antifungal peptaibiotics.</title>
        <authorList>
            <person name="Quandt C.A."/>
            <person name="Bushley K.E."/>
            <person name="Spatafora J.W."/>
        </authorList>
    </citation>
    <scope>NUCLEOTIDE SEQUENCE [LARGE SCALE GENOMIC DNA]</scope>
    <source>
        <strain evidence="2 3">CBS 100239</strain>
    </source>
</reference>
<name>A0A0L0N1R6_TOLOC</name>
<feature type="compositionally biased region" description="Acidic residues" evidence="1">
    <location>
        <begin position="28"/>
        <end position="38"/>
    </location>
</feature>
<comment type="caution">
    <text evidence="2">The sequence shown here is derived from an EMBL/GenBank/DDBJ whole genome shotgun (WGS) entry which is preliminary data.</text>
</comment>
<dbReference type="EMBL" id="LFRF01000030">
    <property type="protein sequence ID" value="KND87981.1"/>
    <property type="molecule type" value="Genomic_DNA"/>
</dbReference>